<dbReference type="EMBL" id="WSZM01000446">
    <property type="protein sequence ID" value="KAF4032948.1"/>
    <property type="molecule type" value="Genomic_DNA"/>
</dbReference>
<evidence type="ECO:0000313" key="2">
    <source>
        <dbReference type="EMBL" id="KAF4041499.1"/>
    </source>
</evidence>
<dbReference type="EMBL" id="JAACNO010001517">
    <property type="protein sequence ID" value="KAF4140075.1"/>
    <property type="molecule type" value="Genomic_DNA"/>
</dbReference>
<evidence type="ECO:0000313" key="4">
    <source>
        <dbReference type="Proteomes" id="UP000602510"/>
    </source>
</evidence>
<organism evidence="2 4">
    <name type="scientific">Phytophthora infestans</name>
    <name type="common">Potato late blight agent</name>
    <name type="synonym">Botrytis infestans</name>
    <dbReference type="NCBI Taxonomy" id="4787"/>
    <lineage>
        <taxon>Eukaryota</taxon>
        <taxon>Sar</taxon>
        <taxon>Stramenopiles</taxon>
        <taxon>Oomycota</taxon>
        <taxon>Peronosporomycetes</taxon>
        <taxon>Peronosporales</taxon>
        <taxon>Peronosporaceae</taxon>
        <taxon>Phytophthora</taxon>
    </lineage>
</organism>
<reference evidence="2" key="1">
    <citation type="submission" date="2020-04" db="EMBL/GenBank/DDBJ databases">
        <title>Hybrid Assembly of Korean Phytophthora infestans isolates.</title>
        <authorList>
            <person name="Prokchorchik M."/>
            <person name="Lee Y."/>
            <person name="Seo J."/>
            <person name="Cho J.-H."/>
            <person name="Park Y.-E."/>
            <person name="Jang D.-C."/>
            <person name="Im J.-S."/>
            <person name="Choi J.-G."/>
            <person name="Park H.-J."/>
            <person name="Lee G.-B."/>
            <person name="Lee Y.-G."/>
            <person name="Hong S.-Y."/>
            <person name="Cho K."/>
            <person name="Sohn K.H."/>
        </authorList>
    </citation>
    <scope>NUCLEOTIDE SEQUENCE</scope>
    <source>
        <strain evidence="2">KR_1_A1</strain>
        <strain evidence="3">KR_2_A2</strain>
    </source>
</reference>
<protein>
    <submittedName>
        <fullName evidence="2">Uncharacterized protein</fullName>
    </submittedName>
</protein>
<gene>
    <name evidence="2" type="ORF">GN244_ATG06256</name>
    <name evidence="1" type="ORF">GN244_ATG15136</name>
    <name evidence="3" type="ORF">GN958_ATG10737</name>
</gene>
<name>A0A833T2Y3_PHYIN</name>
<dbReference type="EMBL" id="WSZM01000122">
    <property type="protein sequence ID" value="KAF4041499.1"/>
    <property type="molecule type" value="Genomic_DNA"/>
</dbReference>
<comment type="caution">
    <text evidence="2">The sequence shown here is derived from an EMBL/GenBank/DDBJ whole genome shotgun (WGS) entry which is preliminary data.</text>
</comment>
<sequence>MMTTPARVTTATAEILLRARSDKADAFAAVRRTKMNSLLILKFPDLARLIKRRRVHVYGGNLQLSL</sequence>
<dbReference type="Proteomes" id="UP000602510">
    <property type="component" value="Unassembled WGS sequence"/>
</dbReference>
<evidence type="ECO:0000313" key="3">
    <source>
        <dbReference type="EMBL" id="KAF4140075.1"/>
    </source>
</evidence>
<keyword evidence="4" id="KW-1185">Reference proteome</keyword>
<evidence type="ECO:0000313" key="1">
    <source>
        <dbReference type="EMBL" id="KAF4032948.1"/>
    </source>
</evidence>
<dbReference type="Proteomes" id="UP000704712">
    <property type="component" value="Unassembled WGS sequence"/>
</dbReference>
<proteinExistence type="predicted"/>
<accession>A0A833T2Y3</accession>
<dbReference type="AlphaFoldDB" id="A0A833T2Y3"/>